<proteinExistence type="predicted"/>
<sequence length="99" mass="10455">MARLSKVERRPVGAAGLAVLESEPCAVQGASPDEETALRVHAGDDDSVDLVCAAEQQPGRSTRHHLRGDRREIGRRWPAPHGASASGALVHYGKPGKGL</sequence>
<protein>
    <submittedName>
        <fullName evidence="2">Uncharacterized protein</fullName>
    </submittedName>
</protein>
<dbReference type="EMBL" id="BMRP01000013">
    <property type="protein sequence ID" value="GGU71089.1"/>
    <property type="molecule type" value="Genomic_DNA"/>
</dbReference>
<evidence type="ECO:0000256" key="1">
    <source>
        <dbReference type="SAM" id="MobiDB-lite"/>
    </source>
</evidence>
<name>A0ABQ2V719_9ACTN</name>
<gene>
    <name evidence="2" type="ORF">GCM10010211_41030</name>
</gene>
<comment type="caution">
    <text evidence="2">The sequence shown here is derived from an EMBL/GenBank/DDBJ whole genome shotgun (WGS) entry which is preliminary data.</text>
</comment>
<evidence type="ECO:0000313" key="3">
    <source>
        <dbReference type="Proteomes" id="UP000654471"/>
    </source>
</evidence>
<evidence type="ECO:0000313" key="2">
    <source>
        <dbReference type="EMBL" id="GGU71089.1"/>
    </source>
</evidence>
<feature type="region of interest" description="Disordered" evidence="1">
    <location>
        <begin position="56"/>
        <end position="99"/>
    </location>
</feature>
<dbReference type="Proteomes" id="UP000654471">
    <property type="component" value="Unassembled WGS sequence"/>
</dbReference>
<organism evidence="2 3">
    <name type="scientific">Streptomyces albospinus</name>
    <dbReference type="NCBI Taxonomy" id="285515"/>
    <lineage>
        <taxon>Bacteria</taxon>
        <taxon>Bacillati</taxon>
        <taxon>Actinomycetota</taxon>
        <taxon>Actinomycetes</taxon>
        <taxon>Kitasatosporales</taxon>
        <taxon>Streptomycetaceae</taxon>
        <taxon>Streptomyces</taxon>
    </lineage>
</organism>
<reference evidence="3" key="1">
    <citation type="journal article" date="2019" name="Int. J. Syst. Evol. Microbiol.">
        <title>The Global Catalogue of Microorganisms (GCM) 10K type strain sequencing project: providing services to taxonomists for standard genome sequencing and annotation.</title>
        <authorList>
            <consortium name="The Broad Institute Genomics Platform"/>
            <consortium name="The Broad Institute Genome Sequencing Center for Infectious Disease"/>
            <person name="Wu L."/>
            <person name="Ma J."/>
        </authorList>
    </citation>
    <scope>NUCLEOTIDE SEQUENCE [LARGE SCALE GENOMIC DNA]</scope>
    <source>
        <strain evidence="3">JCM 3399</strain>
    </source>
</reference>
<dbReference type="RefSeq" id="WP_189301958.1">
    <property type="nucleotide sequence ID" value="NZ_BMRP01000013.1"/>
</dbReference>
<accession>A0ABQ2V719</accession>
<keyword evidence="3" id="KW-1185">Reference proteome</keyword>